<reference evidence="3" key="1">
    <citation type="journal article" date="2019" name="Int. J. Syst. Evol. Microbiol.">
        <title>The Global Catalogue of Microorganisms (GCM) 10K type strain sequencing project: providing services to taxonomists for standard genome sequencing and annotation.</title>
        <authorList>
            <consortium name="The Broad Institute Genomics Platform"/>
            <consortium name="The Broad Institute Genome Sequencing Center for Infectious Disease"/>
            <person name="Wu L."/>
            <person name="Ma J."/>
        </authorList>
    </citation>
    <scope>NUCLEOTIDE SEQUENCE [LARGE SCALE GENOMIC DNA]</scope>
    <source>
        <strain evidence="3">CGMCC 4.7152</strain>
    </source>
</reference>
<keyword evidence="3" id="KW-1185">Reference proteome</keyword>
<sequence>MPTRRRSGSTPAAPLGKRLANRDRESLLRLLTAAGASPETRHRWPSVGHLLHHAVRRSSGGRSVSRAELPKLLDDCRRDDHRIERYEDFIPKDPRDLVFGRSDDAALRLFPGSVERPLADVARWSLVADAVDNHLVSILGFGVRDYTSLVLRYADHAISILEPAWPTANGEPPADAKITAAEVDAAATLLRRPIPEGLLASPGASAAYTWATADPGALAYDVTDPQSSFGRYFAAHLPRTGTEQEQRVWLPLAFLPEAAACGVVELAALASTDEPSATRFAKLAADRIRRALFRFADFVDGAPDEDDGPMVSDDDVVQWVARIGERRALAVQMAVWLGGPTPKFRRAPEALRAAGRARDASDGPTLIRVPGGHVELEPGVEVVPLLVVAASGHSASPSQPNGLPVMSLDDLLWASTTAEHTTDLFTFCREMAHHARPKLFGLETINIWEWWRRNNKTLFAGATSPTMVTIEPHWGDAEWDRGVRRADLEQALATLRLSPIADWIDVDDVVSGPPTVFGWYSESARLLDEPAPTADPADTTMPSLTGWHIHTGRIPVAIRCADPRWTEQHVGLLNTLAGAFAFGFDQTVDVWTEAHTNTPCLGYRVYLSPPTTDIGDDANHKEVPLITVGTVDVEPLAQGNLVHAHLNVHPEGVAECAAADIDAGRAVMAAAVKQMMIDAGVANHPADALHAAWVSSPPTYSVKVGHGPTARHDLPEPWPLDHALVSIAERAVAQAVKATGTKPGTYLGEGAKALDRDVLAPAALRILVDRLARHTVDEVVTVGMRQIDRAVAAKRRAEIRLQGTRGMTLSWDPIARSGELENDHVTLRRCCETAIEAALREEPTGTARVDQIAWMEILAASMVYLAATNRSEAVHHQLNPTALVISDLFEIDVDDKGGAQVPASTMLGERPVYALDAEMFQRARAEHAFGSTMLPPPEAVSVEPSGTGAGGRTTPIPAQLDSAMLANYRASAGDVCTALLALARWPIPPDGDHIVRSTRSEVVQFLLDSITFDDEAAGPERVNAVVELLTSTGSVFRSVAWRPWLARSRQRRLLVQPLVELTNSAVVLAPHLCFAVLGLYMNYLQQGALPWTQPEPPKAVNEALERIRDERNIALERDVASIVAAAKYSLATRVKMTDPQRLGVPSLSGEIDVVAGRAGSRIIWLLEVKDPIDVVVTPEIRRHLDSFYVAHRRKPGYLDQLQRKHADLAPHAAEVARTLQLPTSDGDIKYEVRPLFVTRRPVPAAFVGGPVPFVTVDELIRVLHENDQPAT</sequence>
<protein>
    <submittedName>
        <fullName evidence="2">Uncharacterized protein</fullName>
    </submittedName>
</protein>
<dbReference type="Proteomes" id="UP001595912">
    <property type="component" value="Unassembled WGS sequence"/>
</dbReference>
<name>A0ABV9W5X6_9ACTN</name>
<accession>A0ABV9W5X6</accession>
<evidence type="ECO:0000313" key="3">
    <source>
        <dbReference type="Proteomes" id="UP001595912"/>
    </source>
</evidence>
<dbReference type="RefSeq" id="WP_380122190.1">
    <property type="nucleotide sequence ID" value="NZ_JBHSIU010000049.1"/>
</dbReference>
<feature type="region of interest" description="Disordered" evidence="1">
    <location>
        <begin position="931"/>
        <end position="950"/>
    </location>
</feature>
<dbReference type="EMBL" id="JBHSIU010000049">
    <property type="protein sequence ID" value="MFC5003290.1"/>
    <property type="molecule type" value="Genomic_DNA"/>
</dbReference>
<organism evidence="2 3">
    <name type="scientific">Dactylosporangium cerinum</name>
    <dbReference type="NCBI Taxonomy" id="1434730"/>
    <lineage>
        <taxon>Bacteria</taxon>
        <taxon>Bacillati</taxon>
        <taxon>Actinomycetota</taxon>
        <taxon>Actinomycetes</taxon>
        <taxon>Micromonosporales</taxon>
        <taxon>Micromonosporaceae</taxon>
        <taxon>Dactylosporangium</taxon>
    </lineage>
</organism>
<evidence type="ECO:0000256" key="1">
    <source>
        <dbReference type="SAM" id="MobiDB-lite"/>
    </source>
</evidence>
<proteinExistence type="predicted"/>
<gene>
    <name evidence="2" type="ORF">ACFPIJ_36345</name>
</gene>
<evidence type="ECO:0000313" key="2">
    <source>
        <dbReference type="EMBL" id="MFC5003290.1"/>
    </source>
</evidence>
<comment type="caution">
    <text evidence="2">The sequence shown here is derived from an EMBL/GenBank/DDBJ whole genome shotgun (WGS) entry which is preliminary data.</text>
</comment>